<evidence type="ECO:0000313" key="2">
    <source>
        <dbReference type="EMBL" id="TKC18863.1"/>
    </source>
</evidence>
<evidence type="ECO:0000256" key="1">
    <source>
        <dbReference type="SAM" id="Phobius"/>
    </source>
</evidence>
<dbReference type="Proteomes" id="UP000307756">
    <property type="component" value="Unassembled WGS sequence"/>
</dbReference>
<keyword evidence="3" id="KW-1185">Reference proteome</keyword>
<feature type="transmembrane region" description="Helical" evidence="1">
    <location>
        <begin position="64"/>
        <end position="89"/>
    </location>
</feature>
<keyword evidence="1" id="KW-0812">Transmembrane</keyword>
<evidence type="ECO:0000313" key="3">
    <source>
        <dbReference type="Proteomes" id="UP000307756"/>
    </source>
</evidence>
<feature type="transmembrane region" description="Helical" evidence="1">
    <location>
        <begin position="101"/>
        <end position="119"/>
    </location>
</feature>
<dbReference type="NCBIfam" id="NF041644">
    <property type="entry name" value="CBO0543_fam"/>
    <property type="match status" value="1"/>
</dbReference>
<reference evidence="2 3" key="1">
    <citation type="journal article" date="2011" name="J. Microbiol.">
        <title>Bacillus kyonggiensis sp. nov., isolated from soil of a lettuce field.</title>
        <authorList>
            <person name="Dong K."/>
            <person name="Lee S."/>
        </authorList>
    </citation>
    <scope>NUCLEOTIDE SEQUENCE [LARGE SCALE GENOMIC DNA]</scope>
    <source>
        <strain evidence="2 3">NB22</strain>
    </source>
</reference>
<feature type="transmembrane region" description="Helical" evidence="1">
    <location>
        <begin position="131"/>
        <end position="152"/>
    </location>
</feature>
<keyword evidence="1" id="KW-0472">Membrane</keyword>
<accession>A0A4U1DA18</accession>
<gene>
    <name evidence="2" type="ORF">FA727_04725</name>
</gene>
<name>A0A4U1DA18_9BACI</name>
<sequence>MENAQKLKIVGDIYDRVHKANYEYLDFWLENTFLHWDFWLSLAFTLIPWILFILFRKKESTYRLLFVGLFVVIFASWFDFLGVVGGLWFYTGKVVPTIPSYMPWDFCILPVFVMFLIQFKPEMKPFWKGLFFASVGSFIGEPFFKWLGFYVSIHWNKFYSFPIYFVLFMICHRLSKVNQFERIE</sequence>
<comment type="caution">
    <text evidence="2">The sequence shown here is derived from an EMBL/GenBank/DDBJ whole genome shotgun (WGS) entry which is preliminary data.</text>
</comment>
<dbReference type="InterPro" id="IPR048147">
    <property type="entry name" value="CBO0543-like"/>
</dbReference>
<feature type="transmembrane region" description="Helical" evidence="1">
    <location>
        <begin position="158"/>
        <end position="175"/>
    </location>
</feature>
<feature type="transmembrane region" description="Helical" evidence="1">
    <location>
        <begin position="38"/>
        <end position="55"/>
    </location>
</feature>
<keyword evidence="1" id="KW-1133">Transmembrane helix</keyword>
<proteinExistence type="predicted"/>
<organism evidence="2 3">
    <name type="scientific">Robertmurraya kyonggiensis</name>
    <dbReference type="NCBI Taxonomy" id="1037680"/>
    <lineage>
        <taxon>Bacteria</taxon>
        <taxon>Bacillati</taxon>
        <taxon>Bacillota</taxon>
        <taxon>Bacilli</taxon>
        <taxon>Bacillales</taxon>
        <taxon>Bacillaceae</taxon>
        <taxon>Robertmurraya</taxon>
    </lineage>
</organism>
<dbReference type="EMBL" id="SWBM01000001">
    <property type="protein sequence ID" value="TKC18863.1"/>
    <property type="molecule type" value="Genomic_DNA"/>
</dbReference>
<protein>
    <submittedName>
        <fullName evidence="2">Uncharacterized protein</fullName>
    </submittedName>
</protein>
<dbReference type="AlphaFoldDB" id="A0A4U1DA18"/>